<organism evidence="1 2">
    <name type="scientific">Lactuca virosa</name>
    <dbReference type="NCBI Taxonomy" id="75947"/>
    <lineage>
        <taxon>Eukaryota</taxon>
        <taxon>Viridiplantae</taxon>
        <taxon>Streptophyta</taxon>
        <taxon>Embryophyta</taxon>
        <taxon>Tracheophyta</taxon>
        <taxon>Spermatophyta</taxon>
        <taxon>Magnoliopsida</taxon>
        <taxon>eudicotyledons</taxon>
        <taxon>Gunneridae</taxon>
        <taxon>Pentapetalae</taxon>
        <taxon>asterids</taxon>
        <taxon>campanulids</taxon>
        <taxon>Asterales</taxon>
        <taxon>Asteraceae</taxon>
        <taxon>Cichorioideae</taxon>
        <taxon>Cichorieae</taxon>
        <taxon>Lactucinae</taxon>
        <taxon>Lactuca</taxon>
    </lineage>
</organism>
<comment type="caution">
    <text evidence="1">The sequence shown here is derived from an EMBL/GenBank/DDBJ whole genome shotgun (WGS) entry which is preliminary data.</text>
</comment>
<evidence type="ECO:0008006" key="3">
    <source>
        <dbReference type="Google" id="ProtNLM"/>
    </source>
</evidence>
<dbReference type="EMBL" id="CAKMRJ010003334">
    <property type="protein sequence ID" value="CAH1432088.1"/>
    <property type="molecule type" value="Genomic_DNA"/>
</dbReference>
<proteinExistence type="predicted"/>
<reference evidence="1 2" key="1">
    <citation type="submission" date="2022-01" db="EMBL/GenBank/DDBJ databases">
        <authorList>
            <person name="Xiong W."/>
            <person name="Schranz E."/>
        </authorList>
    </citation>
    <scope>NUCLEOTIDE SEQUENCE [LARGE SCALE GENOMIC DNA]</scope>
</reference>
<dbReference type="Proteomes" id="UP001157418">
    <property type="component" value="Unassembled WGS sequence"/>
</dbReference>
<evidence type="ECO:0000313" key="1">
    <source>
        <dbReference type="EMBL" id="CAH1432088.1"/>
    </source>
</evidence>
<keyword evidence="2" id="KW-1185">Reference proteome</keyword>
<name>A0AAU9NCR0_9ASTR</name>
<evidence type="ECO:0000313" key="2">
    <source>
        <dbReference type="Proteomes" id="UP001157418"/>
    </source>
</evidence>
<accession>A0AAU9NCR0</accession>
<protein>
    <recommendedName>
        <fullName evidence="3">FLZ-type domain-containing protein</fullName>
    </recommendedName>
</protein>
<sequence length="104" mass="11947">MPITSSFRSTHPLNVFPFANRSTHRFSIFPITLTGSSPIKGLTYLPKKRKSLILRPTKNSPFVDRKCFECGIKEERQNYSYCRDHLLHCYHNKASTPGPENYAG</sequence>
<dbReference type="AlphaFoldDB" id="A0AAU9NCR0"/>
<gene>
    <name evidence="1" type="ORF">LVIROSA_LOCUS18769</name>
</gene>